<name>A0A0D2IXY7_9EURO</name>
<organism evidence="2 3">
    <name type="scientific">Fonsecaea multimorphosa CBS 102226</name>
    <dbReference type="NCBI Taxonomy" id="1442371"/>
    <lineage>
        <taxon>Eukaryota</taxon>
        <taxon>Fungi</taxon>
        <taxon>Dikarya</taxon>
        <taxon>Ascomycota</taxon>
        <taxon>Pezizomycotina</taxon>
        <taxon>Eurotiomycetes</taxon>
        <taxon>Chaetothyriomycetidae</taxon>
        <taxon>Chaetothyriales</taxon>
        <taxon>Herpotrichiellaceae</taxon>
        <taxon>Fonsecaea</taxon>
    </lineage>
</organism>
<dbReference type="EMBL" id="KN848064">
    <property type="protein sequence ID" value="KIY01882.1"/>
    <property type="molecule type" value="Genomic_DNA"/>
</dbReference>
<feature type="signal peptide" evidence="1">
    <location>
        <begin position="1"/>
        <end position="16"/>
    </location>
</feature>
<dbReference type="RefSeq" id="XP_016636004.1">
    <property type="nucleotide sequence ID" value="XM_016772534.1"/>
</dbReference>
<reference evidence="2 3" key="1">
    <citation type="submission" date="2015-01" db="EMBL/GenBank/DDBJ databases">
        <title>The Genome Sequence of Fonsecaea multimorphosa CBS 102226.</title>
        <authorList>
            <consortium name="The Broad Institute Genomics Platform"/>
            <person name="Cuomo C."/>
            <person name="de Hoog S."/>
            <person name="Gorbushina A."/>
            <person name="Stielow B."/>
            <person name="Teixiera M."/>
            <person name="Abouelleil A."/>
            <person name="Chapman S.B."/>
            <person name="Priest M."/>
            <person name="Young S.K."/>
            <person name="Wortman J."/>
            <person name="Nusbaum C."/>
            <person name="Birren B."/>
        </authorList>
    </citation>
    <scope>NUCLEOTIDE SEQUENCE [LARGE SCALE GENOMIC DNA]</scope>
    <source>
        <strain evidence="2 3">CBS 102226</strain>
    </source>
</reference>
<dbReference type="GeneID" id="27707766"/>
<dbReference type="VEuPathDB" id="FungiDB:Z520_02020"/>
<evidence type="ECO:0000313" key="2">
    <source>
        <dbReference type="EMBL" id="KIY01882.1"/>
    </source>
</evidence>
<proteinExistence type="predicted"/>
<dbReference type="AlphaFoldDB" id="A0A0D2IXY7"/>
<sequence length="154" mass="15959">MYTLLLITLAATGAFAVPTVKARGGSESGMGMTVAEAGNQCGNGQVVSCCDTSTSSLASGLLSGDLNGILGGSCSPIPLSREFSHHLVKKKTGVNLHKPALVARPLAAPATKPAPSSPSKARDEMFTDLRWVGCAARAEFKTEDGRNRELRTVS</sequence>
<keyword evidence="3" id="KW-1185">Reference proteome</keyword>
<accession>A0A0D2IXY7</accession>
<dbReference type="STRING" id="1442371.A0A0D2IXY7"/>
<dbReference type="OrthoDB" id="4225815at2759"/>
<evidence type="ECO:0000313" key="3">
    <source>
        <dbReference type="Proteomes" id="UP000053411"/>
    </source>
</evidence>
<evidence type="ECO:0008006" key="4">
    <source>
        <dbReference type="Google" id="ProtNLM"/>
    </source>
</evidence>
<dbReference type="Proteomes" id="UP000053411">
    <property type="component" value="Unassembled WGS sequence"/>
</dbReference>
<protein>
    <recommendedName>
        <fullName evidence="4">Hydrophobin</fullName>
    </recommendedName>
</protein>
<gene>
    <name evidence="2" type="ORF">Z520_02020</name>
</gene>
<evidence type="ECO:0000256" key="1">
    <source>
        <dbReference type="SAM" id="SignalP"/>
    </source>
</evidence>
<feature type="chain" id="PRO_5002244437" description="Hydrophobin" evidence="1">
    <location>
        <begin position="17"/>
        <end position="154"/>
    </location>
</feature>
<keyword evidence="1" id="KW-0732">Signal</keyword>